<evidence type="ECO:0000313" key="4">
    <source>
        <dbReference type="Proteomes" id="UP001152797"/>
    </source>
</evidence>
<evidence type="ECO:0000256" key="1">
    <source>
        <dbReference type="SAM" id="MobiDB-lite"/>
    </source>
</evidence>
<proteinExistence type="predicted"/>
<feature type="compositionally biased region" description="Basic residues" evidence="1">
    <location>
        <begin position="128"/>
        <end position="181"/>
    </location>
</feature>
<dbReference type="AlphaFoldDB" id="A0A9P1DMR9"/>
<dbReference type="OrthoDB" id="10267316at2759"/>
<feature type="region of interest" description="Disordered" evidence="1">
    <location>
        <begin position="33"/>
        <end position="211"/>
    </location>
</feature>
<dbReference type="EMBL" id="CAMXCT030005668">
    <property type="protein sequence ID" value="CAL4800265.1"/>
    <property type="molecule type" value="Genomic_DNA"/>
</dbReference>
<evidence type="ECO:0000313" key="2">
    <source>
        <dbReference type="EMBL" id="CAI4012953.1"/>
    </source>
</evidence>
<organism evidence="2">
    <name type="scientific">Cladocopium goreaui</name>
    <dbReference type="NCBI Taxonomy" id="2562237"/>
    <lineage>
        <taxon>Eukaryota</taxon>
        <taxon>Sar</taxon>
        <taxon>Alveolata</taxon>
        <taxon>Dinophyceae</taxon>
        <taxon>Suessiales</taxon>
        <taxon>Symbiodiniaceae</taxon>
        <taxon>Cladocopium</taxon>
    </lineage>
</organism>
<name>A0A9P1DMR9_9DINO</name>
<sequence>MPCKLATALSSEDWHLAWPAGNTRTSGHRFFSNFADSHDGNDVTREIVGKGSNKETKLTHQGGKDSALGVDKSSEAKDHKDAPASHKDAGKDEKAGEADTKKHDSADAAEDAKGKGKGKGLVDDVKGKGKGKGGHNHHRHHSRRSRHRHRHRRHRSHSASHHRRHASASKRMKHLLQRQRQLRSLSPRGRSRGRSRSLSPWRYGDRFSSSPKSVASLRRSVGLLEVPKTTSSRALDAAHAAPAVPWDGLGRRRPKDQATAFLFNIGKDADEANQIDQETDQLEIQEEAKTIVNAEGAGYDPPTGVEEGEEDEFEHEMEEMPQGAAAAAAGDFSQPSGPGCQCNEWDPLTTALPEDKQHASLVMLQRRIRPENHVAPSLREAAASVEHAGRLFEGWVHRRQQLADVLPDLAVKMESCHNRAKNFAKSAAEKALNGLEERLEEDDVFFSSEPGGSISNLVSAGRNMVRARVNIVARAERLEDEELSSTHRPAMRLLDISMGRHGHAARLHRKRG</sequence>
<comment type="caution">
    <text evidence="2">The sequence shown here is derived from an EMBL/GenBank/DDBJ whole genome shotgun (WGS) entry which is preliminary data.</text>
</comment>
<dbReference type="Proteomes" id="UP001152797">
    <property type="component" value="Unassembled WGS sequence"/>
</dbReference>
<keyword evidence="4" id="KW-1185">Reference proteome</keyword>
<reference evidence="3 4" key="2">
    <citation type="submission" date="2024-05" db="EMBL/GenBank/DDBJ databases">
        <authorList>
            <person name="Chen Y."/>
            <person name="Shah S."/>
            <person name="Dougan E. K."/>
            <person name="Thang M."/>
            <person name="Chan C."/>
        </authorList>
    </citation>
    <scope>NUCLEOTIDE SEQUENCE [LARGE SCALE GENOMIC DNA]</scope>
</reference>
<reference evidence="2" key="1">
    <citation type="submission" date="2022-10" db="EMBL/GenBank/DDBJ databases">
        <authorList>
            <person name="Chen Y."/>
            <person name="Dougan E. K."/>
            <person name="Chan C."/>
            <person name="Rhodes N."/>
            <person name="Thang M."/>
        </authorList>
    </citation>
    <scope>NUCLEOTIDE SEQUENCE</scope>
</reference>
<accession>A0A9P1DMR9</accession>
<evidence type="ECO:0000313" key="3">
    <source>
        <dbReference type="EMBL" id="CAL4800265.1"/>
    </source>
</evidence>
<feature type="compositionally biased region" description="Basic and acidic residues" evidence="1">
    <location>
        <begin position="72"/>
        <end position="127"/>
    </location>
</feature>
<gene>
    <name evidence="2" type="ORF">C1SCF055_LOCUS37970</name>
</gene>
<feature type="compositionally biased region" description="Basic and acidic residues" evidence="1">
    <location>
        <begin position="36"/>
        <end position="58"/>
    </location>
</feature>
<dbReference type="EMBL" id="CAMXCT010005668">
    <property type="protein sequence ID" value="CAI4012953.1"/>
    <property type="molecule type" value="Genomic_DNA"/>
</dbReference>
<protein>
    <submittedName>
        <fullName evidence="2">Uncharacterized protein</fullName>
    </submittedName>
</protein>
<dbReference type="EMBL" id="CAMXCT020005668">
    <property type="protein sequence ID" value="CAL1166328.1"/>
    <property type="molecule type" value="Genomic_DNA"/>
</dbReference>